<evidence type="ECO:0000259" key="1">
    <source>
        <dbReference type="SMART" id="SM00858"/>
    </source>
</evidence>
<protein>
    <submittedName>
        <fullName evidence="2">SAF domain-containing protein</fullName>
    </submittedName>
</protein>
<dbReference type="Proteomes" id="UP000245469">
    <property type="component" value="Unassembled WGS sequence"/>
</dbReference>
<name>A0A316AAL9_9ACTN</name>
<dbReference type="InterPro" id="IPR013974">
    <property type="entry name" value="SAF"/>
</dbReference>
<evidence type="ECO:0000313" key="2">
    <source>
        <dbReference type="EMBL" id="PWJ54825.1"/>
    </source>
</evidence>
<comment type="caution">
    <text evidence="2">The sequence shown here is derived from an EMBL/GenBank/DDBJ whole genome shotgun (WGS) entry which is preliminary data.</text>
</comment>
<sequence>MVAVAVVPSSPPAARLRAPSWRDPRLVIGLLLVLASVLVGARVVSAADETTPVWVAAHTLVPGEAITADDVRAVRVRLEGGTAGYLAAGSAPPTGAVALRPVAAGDLLPRSAVGSAAALSTRPVGLPVDGPFPSGLVAGSLVDVWVTPVPSRTGAVASATTATASAGQDPTAPRQLAASAVVQEVVTDGGSFAAGRGGLVQVELPPAQLQEALVALASDATVSLVLVPGSTPAGS</sequence>
<dbReference type="EMBL" id="QGDQ01000005">
    <property type="protein sequence ID" value="PWJ54825.1"/>
    <property type="molecule type" value="Genomic_DNA"/>
</dbReference>
<dbReference type="CDD" id="cd11614">
    <property type="entry name" value="SAF_CpaB_FlgA_like"/>
    <property type="match status" value="1"/>
</dbReference>
<dbReference type="AlphaFoldDB" id="A0A316AAL9"/>
<evidence type="ECO:0000313" key="3">
    <source>
        <dbReference type="Proteomes" id="UP000245469"/>
    </source>
</evidence>
<gene>
    <name evidence="2" type="ORF">BXY45_10529</name>
</gene>
<organism evidence="2 3">
    <name type="scientific">Quadrisphaera granulorum</name>
    <dbReference type="NCBI Taxonomy" id="317664"/>
    <lineage>
        <taxon>Bacteria</taxon>
        <taxon>Bacillati</taxon>
        <taxon>Actinomycetota</taxon>
        <taxon>Actinomycetes</taxon>
        <taxon>Kineosporiales</taxon>
        <taxon>Kineosporiaceae</taxon>
        <taxon>Quadrisphaera</taxon>
    </lineage>
</organism>
<dbReference type="SMART" id="SM00858">
    <property type="entry name" value="SAF"/>
    <property type="match status" value="1"/>
</dbReference>
<keyword evidence="3" id="KW-1185">Reference proteome</keyword>
<dbReference type="OrthoDB" id="5192391at2"/>
<dbReference type="RefSeq" id="WP_109773349.1">
    <property type="nucleotide sequence ID" value="NZ_QGDQ01000005.1"/>
</dbReference>
<proteinExistence type="predicted"/>
<accession>A0A316AAL9</accession>
<feature type="domain" description="SAF" evidence="1">
    <location>
        <begin position="51"/>
        <end position="114"/>
    </location>
</feature>
<reference evidence="2 3" key="1">
    <citation type="submission" date="2018-03" db="EMBL/GenBank/DDBJ databases">
        <title>Genomic Encyclopedia of Archaeal and Bacterial Type Strains, Phase II (KMG-II): from individual species to whole genera.</title>
        <authorList>
            <person name="Goeker M."/>
        </authorList>
    </citation>
    <scope>NUCLEOTIDE SEQUENCE [LARGE SCALE GENOMIC DNA]</scope>
    <source>
        <strain evidence="2 3">DSM 44889</strain>
    </source>
</reference>
<dbReference type="Pfam" id="PF08666">
    <property type="entry name" value="SAF"/>
    <property type="match status" value="1"/>
</dbReference>
<dbReference type="Gene3D" id="3.90.1210.10">
    <property type="entry name" value="Antifreeze-like/N-acetylneuraminic acid synthase C-terminal domain"/>
    <property type="match status" value="1"/>
</dbReference>